<evidence type="ECO:0000313" key="4">
    <source>
        <dbReference type="EMBL" id="UYV81385.1"/>
    </source>
</evidence>
<dbReference type="CDD" id="cd19805">
    <property type="entry name" value="Bbox1_TIF1"/>
    <property type="match status" value="1"/>
</dbReference>
<dbReference type="InterPro" id="IPR000315">
    <property type="entry name" value="Znf_B-box"/>
</dbReference>
<dbReference type="InterPro" id="IPR003649">
    <property type="entry name" value="Bbox_C"/>
</dbReference>
<keyword evidence="2" id="KW-0862">Zinc</keyword>
<dbReference type="PANTHER" id="PTHR45915:SF6">
    <property type="entry name" value="E3 UBIQUITIN-PROTEIN LIGASE TRIM33"/>
    <property type="match status" value="1"/>
</dbReference>
<evidence type="ECO:0000259" key="3">
    <source>
        <dbReference type="PROSITE" id="PS50119"/>
    </source>
</evidence>
<keyword evidence="5" id="KW-1185">Reference proteome</keyword>
<proteinExistence type="predicted"/>
<evidence type="ECO:0000313" key="5">
    <source>
        <dbReference type="Proteomes" id="UP001235939"/>
    </source>
</evidence>
<feature type="domain" description="B box-type" evidence="3">
    <location>
        <begin position="95"/>
        <end position="136"/>
    </location>
</feature>
<dbReference type="SUPFAM" id="SSF57845">
    <property type="entry name" value="B-box zinc-binding domain"/>
    <property type="match status" value="1"/>
</dbReference>
<dbReference type="Proteomes" id="UP001235939">
    <property type="component" value="Chromosome 20"/>
</dbReference>
<protein>
    <submittedName>
        <fullName evidence="4">TRIM33</fullName>
    </submittedName>
</protein>
<dbReference type="Pfam" id="PF00643">
    <property type="entry name" value="zf-B_box"/>
    <property type="match status" value="2"/>
</dbReference>
<evidence type="ECO:0000256" key="1">
    <source>
        <dbReference type="ARBA" id="ARBA00004123"/>
    </source>
</evidence>
<sequence length="333" mass="38067">MVTCAICSQEVCNTDVIDNLFLLEQLGVEGPTEESKPPCCTSCEDASAAAAFCLDCQEWLCETCLQAHQRVRITKDHSIRLKDEMEGEKTANLGQKYMFCPVHRQEQLKLYCESCDRLTCRDCQLLEHKDHKYQFLSAACADEKLYLNSLLVKIKEKQAYIESARALVSQRHGEITQREQNITQEIKMFAVNTRGTGHDNHGWVSRFIGEINKRGKYLLQELGDVCSQKKTQLSLKNEELVTLSQRLQHCLRFTESAIANGSDMALVYSKKAITNQLRHILRRRCEVPNPQHVVDISFQYEGNSLSQYISQMGHLMVDKQPLGLRMPQVPHLD</sequence>
<comment type="subcellular location">
    <subcellularLocation>
        <location evidence="1">Nucleus</location>
    </subcellularLocation>
</comment>
<evidence type="ECO:0000256" key="2">
    <source>
        <dbReference type="PROSITE-ProRule" id="PRU00024"/>
    </source>
</evidence>
<dbReference type="Gene3D" id="3.30.160.60">
    <property type="entry name" value="Classic Zinc Finger"/>
    <property type="match status" value="1"/>
</dbReference>
<dbReference type="SMART" id="SM00336">
    <property type="entry name" value="BBOX"/>
    <property type="match status" value="2"/>
</dbReference>
<dbReference type="Gene3D" id="4.10.830.40">
    <property type="match status" value="1"/>
</dbReference>
<dbReference type="PROSITE" id="PS50119">
    <property type="entry name" value="ZF_BBOX"/>
    <property type="match status" value="2"/>
</dbReference>
<dbReference type="CDD" id="cd19775">
    <property type="entry name" value="Bbox2_TIF1_C-VI"/>
    <property type="match status" value="1"/>
</dbReference>
<dbReference type="EMBL" id="CP092882">
    <property type="protein sequence ID" value="UYV81385.1"/>
    <property type="molecule type" value="Genomic_DNA"/>
</dbReference>
<name>A0ABY6LJL5_9ARAC</name>
<reference evidence="4 5" key="1">
    <citation type="submission" date="2022-01" db="EMBL/GenBank/DDBJ databases">
        <title>A chromosomal length assembly of Cordylochernes scorpioides.</title>
        <authorList>
            <person name="Zeh D."/>
            <person name="Zeh J."/>
        </authorList>
    </citation>
    <scope>NUCLEOTIDE SEQUENCE [LARGE SCALE GENOMIC DNA]</scope>
    <source>
        <strain evidence="4">IN4F17</strain>
        <tissue evidence="4">Whole Body</tissue>
    </source>
</reference>
<organism evidence="4 5">
    <name type="scientific">Cordylochernes scorpioides</name>
    <dbReference type="NCBI Taxonomy" id="51811"/>
    <lineage>
        <taxon>Eukaryota</taxon>
        <taxon>Metazoa</taxon>
        <taxon>Ecdysozoa</taxon>
        <taxon>Arthropoda</taxon>
        <taxon>Chelicerata</taxon>
        <taxon>Arachnida</taxon>
        <taxon>Pseudoscorpiones</taxon>
        <taxon>Cheliferoidea</taxon>
        <taxon>Chernetidae</taxon>
        <taxon>Cordylochernes</taxon>
    </lineage>
</organism>
<dbReference type="SMART" id="SM00502">
    <property type="entry name" value="BBC"/>
    <property type="match status" value="1"/>
</dbReference>
<dbReference type="PANTHER" id="PTHR45915">
    <property type="entry name" value="TRANSCRIPTION INTERMEDIARY FACTOR"/>
    <property type="match status" value="1"/>
</dbReference>
<feature type="domain" description="B box-type" evidence="3">
    <location>
        <begin position="35"/>
        <end position="79"/>
    </location>
</feature>
<keyword evidence="2" id="KW-0479">Metal-binding</keyword>
<gene>
    <name evidence="4" type="ORF">LAZ67_20001013</name>
</gene>
<keyword evidence="2" id="KW-0863">Zinc-finger</keyword>
<accession>A0ABY6LJL5</accession>